<dbReference type="PANTHER" id="PTHR36837">
    <property type="entry name" value="POLY(3-HYDROXYALKANOATE) POLYMERASE SUBUNIT PHAC"/>
    <property type="match status" value="1"/>
</dbReference>
<dbReference type="Pfam" id="PF06850">
    <property type="entry name" value="PHB_depo_C"/>
    <property type="match status" value="1"/>
</dbReference>
<dbReference type="SUPFAM" id="SSF53474">
    <property type="entry name" value="alpha/beta-Hydrolases"/>
    <property type="match status" value="1"/>
</dbReference>
<evidence type="ECO:0000313" key="3">
    <source>
        <dbReference type="Proteomes" id="UP000315751"/>
    </source>
</evidence>
<dbReference type="InterPro" id="IPR009656">
    <property type="entry name" value="PHB_depo_C"/>
</dbReference>
<dbReference type="EMBL" id="VITR01000011">
    <property type="protein sequence ID" value="TWB39082.1"/>
    <property type="molecule type" value="Genomic_DNA"/>
</dbReference>
<comment type="caution">
    <text evidence="2">The sequence shown here is derived from an EMBL/GenBank/DDBJ whole genome shotgun (WGS) entry which is preliminary data.</text>
</comment>
<dbReference type="PANTHER" id="PTHR36837:SF4">
    <property type="entry name" value="BLR0908 PROTEIN"/>
    <property type="match status" value="1"/>
</dbReference>
<evidence type="ECO:0000259" key="1">
    <source>
        <dbReference type="Pfam" id="PF06850"/>
    </source>
</evidence>
<dbReference type="AlphaFoldDB" id="A0A560GYI9"/>
<gene>
    <name evidence="2" type="ORF">FBZ90_11177</name>
</gene>
<dbReference type="Proteomes" id="UP000315751">
    <property type="component" value="Unassembled WGS sequence"/>
</dbReference>
<evidence type="ECO:0000313" key="2">
    <source>
        <dbReference type="EMBL" id="TWB39082.1"/>
    </source>
</evidence>
<reference evidence="2 3" key="1">
    <citation type="submission" date="2019-06" db="EMBL/GenBank/DDBJ databases">
        <title>Genomic Encyclopedia of Type Strains, Phase IV (KMG-V): Genome sequencing to study the core and pangenomes of soil and plant-associated prokaryotes.</title>
        <authorList>
            <person name="Whitman W."/>
        </authorList>
    </citation>
    <scope>NUCLEOTIDE SEQUENCE [LARGE SCALE GENOMIC DNA]</scope>
    <source>
        <strain evidence="2 3">BR 11622</strain>
    </source>
</reference>
<organism evidence="2 3">
    <name type="scientific">Nitrospirillum amazonense</name>
    <dbReference type="NCBI Taxonomy" id="28077"/>
    <lineage>
        <taxon>Bacteria</taxon>
        <taxon>Pseudomonadati</taxon>
        <taxon>Pseudomonadota</taxon>
        <taxon>Alphaproteobacteria</taxon>
        <taxon>Rhodospirillales</taxon>
        <taxon>Azospirillaceae</taxon>
        <taxon>Nitrospirillum</taxon>
    </lineage>
</organism>
<keyword evidence="3" id="KW-1185">Reference proteome</keyword>
<feature type="domain" description="PHB de-polymerase C-terminal" evidence="1">
    <location>
        <begin position="151"/>
        <end position="349"/>
    </location>
</feature>
<proteinExistence type="predicted"/>
<sequence>MPEPSLPPHGLPSLVGFREEIVKDGVFDRLVRFHALAGGALAGAAPATAHRVLIIAPLSGINPRLLHDMVADMAPWCDLHLLEWRDAAEVPAPCGGFGLADCLSRVLDAVQQLGEVDLIGLCQSALPALAATALLASSRTLPNPRSLVLIGGKIDPRINPTVGDKFAFAHSLDWFRAHALSLVPEGRLGAGRAVYAHETQRRVLWSYVNRHMADGCDIIRKALHDDGLDPAGHPFLSDLASLIDVPAEFFLDVIATVYHADALAHGTLRWCDLPVTPGLIRETALLTIEGGRDDIAGPGQCEVAHRLCPAIPKARRGHRLFMPAGHFNLFHGAVWHDRVHPVVRDFLCRHP</sequence>
<name>A0A560GYI9_9PROT</name>
<protein>
    <submittedName>
        <fullName evidence="2">Poly(3-hydroxybutyrate) depolymerase</fullName>
    </submittedName>
</protein>
<dbReference type="InterPro" id="IPR051321">
    <property type="entry name" value="PHA/PHB_synthase"/>
</dbReference>
<dbReference type="InterPro" id="IPR029058">
    <property type="entry name" value="AB_hydrolase_fold"/>
</dbReference>
<accession>A0A560GYI9</accession>